<feature type="transmembrane region" description="Helical" evidence="8">
    <location>
        <begin position="425"/>
        <end position="444"/>
    </location>
</feature>
<keyword evidence="6 8" id="KW-1133">Transmembrane helix</keyword>
<evidence type="ECO:0000256" key="3">
    <source>
        <dbReference type="ARBA" id="ARBA00022448"/>
    </source>
</evidence>
<feature type="transmembrane region" description="Helical" evidence="8">
    <location>
        <begin position="227"/>
        <end position="248"/>
    </location>
</feature>
<evidence type="ECO:0000256" key="1">
    <source>
        <dbReference type="ARBA" id="ARBA00004651"/>
    </source>
</evidence>
<proteinExistence type="inferred from homology"/>
<keyword evidence="5 8" id="KW-0812">Transmembrane</keyword>
<feature type="transmembrane region" description="Helical" evidence="8">
    <location>
        <begin position="129"/>
        <end position="148"/>
    </location>
</feature>
<evidence type="ECO:0000256" key="6">
    <source>
        <dbReference type="ARBA" id="ARBA00022989"/>
    </source>
</evidence>
<comment type="similarity">
    <text evidence="2">Belongs to the multi antimicrobial extrusion (MATE) (TC 2.A.66.1) family.</text>
</comment>
<dbReference type="CDD" id="cd12082">
    <property type="entry name" value="MATE_like"/>
    <property type="match status" value="1"/>
</dbReference>
<accession>A0ABR2KK37</accession>
<evidence type="ECO:0000256" key="8">
    <source>
        <dbReference type="SAM" id="Phobius"/>
    </source>
</evidence>
<feature type="transmembrane region" description="Helical" evidence="8">
    <location>
        <begin position="269"/>
        <end position="288"/>
    </location>
</feature>
<dbReference type="Proteomes" id="UP001470230">
    <property type="component" value="Unassembled WGS sequence"/>
</dbReference>
<evidence type="ECO:0000256" key="4">
    <source>
        <dbReference type="ARBA" id="ARBA00022475"/>
    </source>
</evidence>
<feature type="transmembrane region" description="Helical" evidence="8">
    <location>
        <begin position="456"/>
        <end position="478"/>
    </location>
</feature>
<sequence>MDPIDTPLEIPQNMTTYTSTIEESSTFQNEEENKRFTKYSPLVTLLIMSIGPLSLLVQALGEMLDMLMITKSYKDSPSSHAIEIIGFTGQIIGFSFYVGIFYGQAICSRVSSLIGSGNRDAASHLVSDSIYLCIITSFVFVSAIVFFLKPFLRFLGTPNYMLDSTFKFLIPIFVNIPISSLVFLSQYFLQSIGNSILSGLVKVAVYVLQLGIFSPLFLFVFKVPTTFMKLGNVVSNIIVAIGMMILMYRGKFSLKLKFSDIFDKFHPEIKKAIISASPLLLSYLVYSLPQILILQTLTSAATKYAQEIGGVFAVYTKLVAITQEIPGAISQSFLSTGTHAWGSQDPRRLISLTLWAMLISTLLTFAVSFIIVMKKSMICNTFLENELEIKLAERMIPIPFYTAPLVGISMTIAFLNIVIGKPIFAFIPQAIQMVILCAGCKIIAKRNKDDVTKIMYIYNISDLSVLALNLVFLFAPIIEIRKKLKEKATKTGISNYLLPSKHLN</sequence>
<dbReference type="EMBL" id="JAPFFF010000004">
    <property type="protein sequence ID" value="KAK8891126.1"/>
    <property type="molecule type" value="Genomic_DNA"/>
</dbReference>
<keyword evidence="4" id="KW-1003">Cell membrane</keyword>
<keyword evidence="7 8" id="KW-0472">Membrane</keyword>
<protein>
    <recommendedName>
        <fullName evidence="11">MatE family protein</fullName>
    </recommendedName>
</protein>
<reference evidence="9 10" key="1">
    <citation type="submission" date="2024-04" db="EMBL/GenBank/DDBJ databases">
        <title>Tritrichomonas musculus Genome.</title>
        <authorList>
            <person name="Alves-Ferreira E."/>
            <person name="Grigg M."/>
            <person name="Lorenzi H."/>
            <person name="Galac M."/>
        </authorList>
    </citation>
    <scope>NUCLEOTIDE SEQUENCE [LARGE SCALE GENOMIC DNA]</scope>
    <source>
        <strain evidence="9 10">EAF2021</strain>
    </source>
</reference>
<feature type="transmembrane region" description="Helical" evidence="8">
    <location>
        <begin position="168"/>
        <end position="189"/>
    </location>
</feature>
<dbReference type="InterPro" id="IPR002528">
    <property type="entry name" value="MATE_fam"/>
</dbReference>
<feature type="transmembrane region" description="Helical" evidence="8">
    <location>
        <begin position="201"/>
        <end position="221"/>
    </location>
</feature>
<dbReference type="PANTHER" id="PTHR43549">
    <property type="entry name" value="MULTIDRUG RESISTANCE PROTEIN YPNP-RELATED"/>
    <property type="match status" value="1"/>
</dbReference>
<evidence type="ECO:0000256" key="7">
    <source>
        <dbReference type="ARBA" id="ARBA00023136"/>
    </source>
</evidence>
<feature type="transmembrane region" description="Helical" evidence="8">
    <location>
        <begin position="81"/>
        <end position="102"/>
    </location>
</feature>
<evidence type="ECO:0008006" key="11">
    <source>
        <dbReference type="Google" id="ProtNLM"/>
    </source>
</evidence>
<gene>
    <name evidence="9" type="ORF">M9Y10_028331</name>
</gene>
<dbReference type="InterPro" id="IPR052031">
    <property type="entry name" value="Membrane_Transporter-Flippase"/>
</dbReference>
<evidence type="ECO:0000256" key="2">
    <source>
        <dbReference type="ARBA" id="ARBA00010199"/>
    </source>
</evidence>
<dbReference type="PANTHER" id="PTHR43549:SF2">
    <property type="entry name" value="MULTIDRUG RESISTANCE PROTEIN NORM-RELATED"/>
    <property type="match status" value="1"/>
</dbReference>
<keyword evidence="3" id="KW-0813">Transport</keyword>
<name>A0ABR2KK37_9EUKA</name>
<dbReference type="Pfam" id="PF01554">
    <property type="entry name" value="MatE"/>
    <property type="match status" value="1"/>
</dbReference>
<feature type="transmembrane region" description="Helical" evidence="8">
    <location>
        <begin position="42"/>
        <end position="61"/>
    </location>
</feature>
<evidence type="ECO:0000313" key="9">
    <source>
        <dbReference type="EMBL" id="KAK8891126.1"/>
    </source>
</evidence>
<keyword evidence="10" id="KW-1185">Reference proteome</keyword>
<evidence type="ECO:0000256" key="5">
    <source>
        <dbReference type="ARBA" id="ARBA00022692"/>
    </source>
</evidence>
<comment type="caution">
    <text evidence="9">The sequence shown here is derived from an EMBL/GenBank/DDBJ whole genome shotgun (WGS) entry which is preliminary data.</text>
</comment>
<evidence type="ECO:0000313" key="10">
    <source>
        <dbReference type="Proteomes" id="UP001470230"/>
    </source>
</evidence>
<feature type="transmembrane region" description="Helical" evidence="8">
    <location>
        <begin position="398"/>
        <end position="419"/>
    </location>
</feature>
<organism evidence="9 10">
    <name type="scientific">Tritrichomonas musculus</name>
    <dbReference type="NCBI Taxonomy" id="1915356"/>
    <lineage>
        <taxon>Eukaryota</taxon>
        <taxon>Metamonada</taxon>
        <taxon>Parabasalia</taxon>
        <taxon>Tritrichomonadida</taxon>
        <taxon>Tritrichomonadidae</taxon>
        <taxon>Tritrichomonas</taxon>
    </lineage>
</organism>
<comment type="subcellular location">
    <subcellularLocation>
        <location evidence="1">Cell membrane</location>
        <topology evidence="1">Multi-pass membrane protein</topology>
    </subcellularLocation>
</comment>
<feature type="transmembrane region" description="Helical" evidence="8">
    <location>
        <begin position="349"/>
        <end position="372"/>
    </location>
</feature>